<accession>A0A0K3CE75</accession>
<evidence type="ECO:0000313" key="2">
    <source>
        <dbReference type="EMBL" id="CTR06840.1"/>
    </source>
</evidence>
<reference evidence="2 3" key="1">
    <citation type="submission" date="2015-07" db="EMBL/GenBank/DDBJ databases">
        <authorList>
            <person name="Cajimat M.N.B."/>
            <person name="Milazzo M.L."/>
            <person name="Fulhorst C.F."/>
        </authorList>
    </citation>
    <scope>NUCLEOTIDE SEQUENCE [LARGE SCALE GENOMIC DNA]</scope>
    <source>
        <strain evidence="2">Single colony</strain>
    </source>
</reference>
<keyword evidence="3" id="KW-1185">Reference proteome</keyword>
<gene>
    <name evidence="2" type="primary">FGENESH: predicted gene_5.246</name>
    <name evidence="2" type="ORF">BN2166_0027010</name>
</gene>
<evidence type="ECO:0000313" key="3">
    <source>
        <dbReference type="Proteomes" id="UP000199069"/>
    </source>
</evidence>
<feature type="region of interest" description="Disordered" evidence="1">
    <location>
        <begin position="402"/>
        <end position="422"/>
    </location>
</feature>
<evidence type="ECO:0000256" key="1">
    <source>
        <dbReference type="SAM" id="MobiDB-lite"/>
    </source>
</evidence>
<dbReference type="EMBL" id="CWKI01000005">
    <property type="protein sequence ID" value="CTR06840.1"/>
    <property type="molecule type" value="Genomic_DNA"/>
</dbReference>
<dbReference type="Proteomes" id="UP000199069">
    <property type="component" value="Unassembled WGS sequence"/>
</dbReference>
<protein>
    <submittedName>
        <fullName evidence="2">FGENESH: predicted gene_5.246 protein</fullName>
    </submittedName>
</protein>
<sequence length="931" mass="106171">MPQSYPRLPLELVERICEDATAGEYDSSVEQLGKSVSLVCREWKEVGQALAFKQPVLGRWYSDHHDDLAVLGKHLERFPHLARLVWVLKVKFGWDATDAALPPLRQLLERCRNLTEIACTDKPQLLLSALPLFPCATLTSLHLGSLHQRWDPAPVLRFLPECLQLRHLTLRAVNLPAHPGTPISAPSGVAALSLRTLTLEFNGYNNQRRLRPPPSFAPIEAIFLQRFFRLIEPTTLTSLAISFHTRNFGGVSKWISTCVNLRSLVAWMQDGDLTPYTSRLTSMLGPLRSLRRLKLYGDKSVQLCENMSEREENLHAFTLATFLDSLPTTLVMFNVAIWAPAGDCCGVVKAFLRCRLYDSPLMSASIDSAAGRWDRMSVKATKQRVEYQDGGRGRTWVDIQERDGTIRRSPSPAERADTPATDPWPYALPKRERIRARWLMGYRHWSGYCESCFESDAGSWELERGPQDWSWSCSSSFLAAGLRMQHTYPRLPTELLRRILSEGRYERDRAAVASSASLVCREWIELGQELLFRRVETGWDNEALRFSVVALDKHLKRYPHLAGFIAELSLQFDSEVTIDLWRPLRRVLRRCSRLVRITWSGKTDLLKAMLPFFPFAGLTSLSIYTEGAVWNPIGLLHVVLPRTPNLETLVVDTTLPKDTHIPASSPAPPFQLQLPEAILLQRFLRFVSPRYLTMLSLSFRSRNANGVFKWVSECHNLIELQLKAEDDLGTAHLPLLAAMLVNMRQLTRLSIKTTVGWTPKMSPAELDQHSLALSDFLDAVPTSLTDLVLDIWIPGGTCWSIVKSFLRQRTYSSPLRDAYFSVEVPKKRRVQLCAMKRNLKRSRWSDDLGEWVWEYAWSSRPLPITEAEGEASDPWPFADTERRSRTTSWELSYNVCVYRSFCCASCDRWYNATWMLDGHDASEYEVTEDAV</sequence>
<proteinExistence type="predicted"/>
<name>A0A0K3CE75_RHOTO</name>
<dbReference type="Gene3D" id="3.80.10.10">
    <property type="entry name" value="Ribonuclease Inhibitor"/>
    <property type="match status" value="2"/>
</dbReference>
<dbReference type="AlphaFoldDB" id="A0A0K3CE75"/>
<dbReference type="InterPro" id="IPR032675">
    <property type="entry name" value="LRR_dom_sf"/>
</dbReference>
<dbReference type="SUPFAM" id="SSF52047">
    <property type="entry name" value="RNI-like"/>
    <property type="match status" value="2"/>
</dbReference>
<organism evidence="2 3">
    <name type="scientific">Rhodotorula toruloides</name>
    <name type="common">Yeast</name>
    <name type="synonym">Rhodosporidium toruloides</name>
    <dbReference type="NCBI Taxonomy" id="5286"/>
    <lineage>
        <taxon>Eukaryota</taxon>
        <taxon>Fungi</taxon>
        <taxon>Dikarya</taxon>
        <taxon>Basidiomycota</taxon>
        <taxon>Pucciniomycotina</taxon>
        <taxon>Microbotryomycetes</taxon>
        <taxon>Sporidiobolales</taxon>
        <taxon>Sporidiobolaceae</taxon>
        <taxon>Rhodotorula</taxon>
    </lineage>
</organism>